<proteinExistence type="inferred from homology"/>
<evidence type="ECO:0000256" key="2">
    <source>
        <dbReference type="ARBA" id="ARBA00007570"/>
    </source>
</evidence>
<dbReference type="Pfam" id="PF07096">
    <property type="entry name" value="DUF1358"/>
    <property type="match status" value="1"/>
</dbReference>
<evidence type="ECO:0000256" key="6">
    <source>
        <dbReference type="ARBA" id="ARBA00022989"/>
    </source>
</evidence>
<sequence>MGIDMKNESVAVGNEATRENERSKYRGGAVLFVVSGIAAIAAGVATTVISKKRARQYLAMHGHDLEEIPESGTALALKALCYSTLITLGAFSISIFGLCKLFDIKSMDDLRTKIRQTRKQTSPDPNERTEFESLTDFLNYINERYGKPEAKKS</sequence>
<keyword evidence="7" id="KW-0496">Mitochondrion</keyword>
<evidence type="ECO:0000256" key="10">
    <source>
        <dbReference type="SAM" id="Phobius"/>
    </source>
</evidence>
<evidence type="ECO:0000256" key="4">
    <source>
        <dbReference type="ARBA" id="ARBA00022692"/>
    </source>
</evidence>
<feature type="transmembrane region" description="Helical" evidence="10">
    <location>
        <begin position="28"/>
        <end position="50"/>
    </location>
</feature>
<accession>A0AAW2H988</accession>
<comment type="subcellular location">
    <subcellularLocation>
        <location evidence="1">Mitochondrion inner membrane</location>
        <topology evidence="1">Multi-pass membrane protein</topology>
    </subcellularLocation>
</comment>
<keyword evidence="4 10" id="KW-0812">Transmembrane</keyword>
<evidence type="ECO:0000256" key="5">
    <source>
        <dbReference type="ARBA" id="ARBA00022792"/>
    </source>
</evidence>
<dbReference type="PANTHER" id="PTHR13141:SF4">
    <property type="entry name" value="TRANSMEMBRANE PROTEIN 242"/>
    <property type="match status" value="1"/>
</dbReference>
<evidence type="ECO:0000256" key="1">
    <source>
        <dbReference type="ARBA" id="ARBA00004448"/>
    </source>
</evidence>
<comment type="caution">
    <text evidence="11">The sequence shown here is derived from an EMBL/GenBank/DDBJ whole genome shotgun (WGS) entry which is preliminary data.</text>
</comment>
<gene>
    <name evidence="11" type="ORF">PYX00_008848</name>
</gene>
<comment type="similarity">
    <text evidence="2">Belongs to the TMEM242 family.</text>
</comment>
<keyword evidence="6 10" id="KW-1133">Transmembrane helix</keyword>
<dbReference type="GO" id="GO:0005743">
    <property type="term" value="C:mitochondrial inner membrane"/>
    <property type="evidence" value="ECO:0007669"/>
    <property type="project" value="UniProtKB-SubCell"/>
</dbReference>
<keyword evidence="8 10" id="KW-0472">Membrane</keyword>
<evidence type="ECO:0000256" key="7">
    <source>
        <dbReference type="ARBA" id="ARBA00023128"/>
    </source>
</evidence>
<dbReference type="InterPro" id="IPR009792">
    <property type="entry name" value="TMEM242"/>
</dbReference>
<feature type="transmembrane region" description="Helical" evidence="10">
    <location>
        <begin position="75"/>
        <end position="98"/>
    </location>
</feature>
<protein>
    <recommendedName>
        <fullName evidence="3">Transmembrane protein 242</fullName>
    </recommendedName>
</protein>
<dbReference type="AlphaFoldDB" id="A0AAW2H988"/>
<dbReference type="EMBL" id="JARGDH010000005">
    <property type="protein sequence ID" value="KAL0266248.1"/>
    <property type="molecule type" value="Genomic_DNA"/>
</dbReference>
<evidence type="ECO:0000256" key="8">
    <source>
        <dbReference type="ARBA" id="ARBA00023136"/>
    </source>
</evidence>
<reference evidence="11" key="1">
    <citation type="journal article" date="2024" name="Gigascience">
        <title>Chromosome-level genome of the poultry shaft louse Menopon gallinae provides insight into the host-switching and adaptive evolution of parasitic lice.</title>
        <authorList>
            <person name="Xu Y."/>
            <person name="Ma L."/>
            <person name="Liu S."/>
            <person name="Liang Y."/>
            <person name="Liu Q."/>
            <person name="He Z."/>
            <person name="Tian L."/>
            <person name="Duan Y."/>
            <person name="Cai W."/>
            <person name="Li H."/>
            <person name="Song F."/>
        </authorList>
    </citation>
    <scope>NUCLEOTIDE SEQUENCE</scope>
    <source>
        <strain evidence="11">Cailab_2023a</strain>
    </source>
</reference>
<name>A0AAW2H988_9NEOP</name>
<dbReference type="PANTHER" id="PTHR13141">
    <property type="entry name" value="TRANSMEMBRANE PROTEIN 242"/>
    <property type="match status" value="1"/>
</dbReference>
<keyword evidence="5" id="KW-0999">Mitochondrion inner membrane</keyword>
<organism evidence="11">
    <name type="scientific">Menopon gallinae</name>
    <name type="common">poultry shaft louse</name>
    <dbReference type="NCBI Taxonomy" id="328185"/>
    <lineage>
        <taxon>Eukaryota</taxon>
        <taxon>Metazoa</taxon>
        <taxon>Ecdysozoa</taxon>
        <taxon>Arthropoda</taxon>
        <taxon>Hexapoda</taxon>
        <taxon>Insecta</taxon>
        <taxon>Pterygota</taxon>
        <taxon>Neoptera</taxon>
        <taxon>Paraneoptera</taxon>
        <taxon>Psocodea</taxon>
        <taxon>Troctomorpha</taxon>
        <taxon>Phthiraptera</taxon>
        <taxon>Amblycera</taxon>
        <taxon>Menoponidae</taxon>
        <taxon>Menopon</taxon>
    </lineage>
</organism>
<evidence type="ECO:0000313" key="11">
    <source>
        <dbReference type="EMBL" id="KAL0266248.1"/>
    </source>
</evidence>
<evidence type="ECO:0000256" key="9">
    <source>
        <dbReference type="ARBA" id="ARBA00045905"/>
    </source>
</evidence>
<comment type="function">
    <text evidence="9">Scaffold protein that participates in the c-ring assembly of mitochondrial ATP synthase (F(1)F(0) ATP synthase or complex V) by facilitating the membrane insertion and oligomer formation of the subunit c/ATP5MC3. Participates in the incorporation of the c-ring into vestigial complexes. Additionally influences the incorporation of subunits MT-ATP6, MT-ATP8, ATP5MJ, and ATP5MK in the ATP synthase.</text>
</comment>
<evidence type="ECO:0000256" key="3">
    <source>
        <dbReference type="ARBA" id="ARBA00013934"/>
    </source>
</evidence>